<evidence type="ECO:0000313" key="2">
    <source>
        <dbReference type="Proteomes" id="UP000299102"/>
    </source>
</evidence>
<dbReference type="EMBL" id="BGZK01001222">
    <property type="protein sequence ID" value="GBP74780.1"/>
    <property type="molecule type" value="Genomic_DNA"/>
</dbReference>
<gene>
    <name evidence="1" type="ORF">EVAR_98166_1</name>
</gene>
<evidence type="ECO:0000313" key="1">
    <source>
        <dbReference type="EMBL" id="GBP74780.1"/>
    </source>
</evidence>
<accession>A0A4C1YI91</accession>
<organism evidence="1 2">
    <name type="scientific">Eumeta variegata</name>
    <name type="common">Bagworm moth</name>
    <name type="synonym">Eumeta japonica</name>
    <dbReference type="NCBI Taxonomy" id="151549"/>
    <lineage>
        <taxon>Eukaryota</taxon>
        <taxon>Metazoa</taxon>
        <taxon>Ecdysozoa</taxon>
        <taxon>Arthropoda</taxon>
        <taxon>Hexapoda</taxon>
        <taxon>Insecta</taxon>
        <taxon>Pterygota</taxon>
        <taxon>Neoptera</taxon>
        <taxon>Endopterygota</taxon>
        <taxon>Lepidoptera</taxon>
        <taxon>Glossata</taxon>
        <taxon>Ditrysia</taxon>
        <taxon>Tineoidea</taxon>
        <taxon>Psychidae</taxon>
        <taxon>Oiketicinae</taxon>
        <taxon>Eumeta</taxon>
    </lineage>
</organism>
<dbReference type="AlphaFoldDB" id="A0A4C1YI91"/>
<sequence>MSVPARLRPRSSEALQLPRYACLCAFPRYLGRTQCGAGGAAPAGGARSSSPRSLSAAAPAKTIPPKYLPASRRASLYDLPAAALRLFLGGDVLSRDIFLLKFGTDRYLFNALSDQISRSRSEGLYWRRVVHYRRICLLQRLRNVVEISDGNIG</sequence>
<comment type="caution">
    <text evidence="1">The sequence shown here is derived from an EMBL/GenBank/DDBJ whole genome shotgun (WGS) entry which is preliminary data.</text>
</comment>
<reference evidence="1 2" key="1">
    <citation type="journal article" date="2019" name="Commun. Biol.">
        <title>The bagworm genome reveals a unique fibroin gene that provides high tensile strength.</title>
        <authorList>
            <person name="Kono N."/>
            <person name="Nakamura H."/>
            <person name="Ohtoshi R."/>
            <person name="Tomita M."/>
            <person name="Numata K."/>
            <person name="Arakawa K."/>
        </authorList>
    </citation>
    <scope>NUCLEOTIDE SEQUENCE [LARGE SCALE GENOMIC DNA]</scope>
</reference>
<dbReference type="Proteomes" id="UP000299102">
    <property type="component" value="Unassembled WGS sequence"/>
</dbReference>
<name>A0A4C1YI91_EUMVA</name>
<proteinExistence type="predicted"/>
<protein>
    <submittedName>
        <fullName evidence="1">Uncharacterized protein</fullName>
    </submittedName>
</protein>
<keyword evidence="2" id="KW-1185">Reference proteome</keyword>